<dbReference type="EMBL" id="JAUKWQ010000001">
    <property type="protein sequence ID" value="MDO1581103.1"/>
    <property type="molecule type" value="Genomic_DNA"/>
</dbReference>
<dbReference type="NCBIfam" id="TIGR01479">
    <property type="entry name" value="GMP_PMI"/>
    <property type="match status" value="1"/>
</dbReference>
<dbReference type="Pfam" id="PF01050">
    <property type="entry name" value="MannoseP_isomer"/>
    <property type="match status" value="1"/>
</dbReference>
<sequence length="476" mass="51729">MTVQKIVPVIMAGGKGTRLWPLSRAAAPKQFIELIGHQTLFQKTLERVSDASLFEAPVVITNEEFRFLVAEQARAAGVDLSAVVLEPVARNTAAAIAAAAAVVASRFGENAIIQVLPSDHDIDAGDAYVSAVREAAAAAAQGYIVTFGIQPTEPATGFGYIEEGDALKGHARKIRRFVEKPNLEKAKEMLAAGGFYWNSGIFFYPLPVLRAELQKFAPAVLDAADTAVAKAVHDLDFTRLNAEAFSASPDISIDYAVMEKTDKAAVIPTGFAWSDLGSWDALWKNNEADGNGNVASENTTLVETKNSLVITRGTHVAVQGLEDIAVIASEDAVYVGHLSHSQEVGKLVKMLSADASKAKLTENHPTCYRPWGGYTSVLNGERFQVKRIFVHPGKKLSLQKHHHRSEHWIVVRGTAEVTVGDHVQMLRENESVYIPLGEVHRLVNPGKIMLELIEVQTGSYLGEDDIIRISDEFGRN</sequence>
<dbReference type="Gene3D" id="2.60.120.10">
    <property type="entry name" value="Jelly Rolls"/>
    <property type="match status" value="1"/>
</dbReference>
<keyword evidence="4 12" id="KW-0548">Nucleotidyltransferase</keyword>
<evidence type="ECO:0000256" key="8">
    <source>
        <dbReference type="RuleBase" id="RU004190"/>
    </source>
</evidence>
<dbReference type="SUPFAM" id="SSF53448">
    <property type="entry name" value="Nucleotide-diphospho-sugar transferases"/>
    <property type="match status" value="1"/>
</dbReference>
<protein>
    <recommendedName>
        <fullName evidence="2">mannose-1-phosphate guanylyltransferase</fullName>
        <ecNumber evidence="2">2.7.7.13</ecNumber>
    </recommendedName>
</protein>
<dbReference type="PANTHER" id="PTHR46390:SF1">
    <property type="entry name" value="MANNOSE-1-PHOSPHATE GUANYLYLTRANSFERASE"/>
    <property type="match status" value="1"/>
</dbReference>
<dbReference type="InterPro" id="IPR011051">
    <property type="entry name" value="RmlC_Cupin_sf"/>
</dbReference>
<dbReference type="Gene3D" id="3.90.550.10">
    <property type="entry name" value="Spore Coat Polysaccharide Biosynthesis Protein SpsA, Chain A"/>
    <property type="match status" value="1"/>
</dbReference>
<evidence type="ECO:0000259" key="10">
    <source>
        <dbReference type="Pfam" id="PF01050"/>
    </source>
</evidence>
<evidence type="ECO:0000256" key="6">
    <source>
        <dbReference type="ARBA" id="ARBA00023134"/>
    </source>
</evidence>
<dbReference type="Pfam" id="PF22640">
    <property type="entry name" value="ManC_GMP_beta-helix"/>
    <property type="match status" value="1"/>
</dbReference>
<dbReference type="Proteomes" id="UP001169006">
    <property type="component" value="Unassembled WGS sequence"/>
</dbReference>
<dbReference type="GO" id="GO:0004476">
    <property type="term" value="F:mannose-6-phosphate isomerase activity"/>
    <property type="evidence" value="ECO:0007669"/>
    <property type="project" value="UniProtKB-EC"/>
</dbReference>
<dbReference type="Pfam" id="PF00483">
    <property type="entry name" value="NTP_transferase"/>
    <property type="match status" value="1"/>
</dbReference>
<evidence type="ECO:0000256" key="5">
    <source>
        <dbReference type="ARBA" id="ARBA00022741"/>
    </source>
</evidence>
<dbReference type="InterPro" id="IPR049577">
    <property type="entry name" value="GMPP_N"/>
</dbReference>
<feature type="domain" description="Mannose-6-phosphate isomerase type II C-terminal" evidence="10">
    <location>
        <begin position="359"/>
        <end position="471"/>
    </location>
</feature>
<dbReference type="CDD" id="cd02213">
    <property type="entry name" value="cupin_PMI_typeII_C"/>
    <property type="match status" value="1"/>
</dbReference>
<name>A0ABT8SSV1_9HYPH</name>
<evidence type="ECO:0000256" key="7">
    <source>
        <dbReference type="ARBA" id="ARBA00047343"/>
    </source>
</evidence>
<feature type="domain" description="MannoseP isomerase/GMP-like beta-helix" evidence="11">
    <location>
        <begin position="299"/>
        <end position="351"/>
    </location>
</feature>
<evidence type="ECO:0000256" key="4">
    <source>
        <dbReference type="ARBA" id="ARBA00022695"/>
    </source>
</evidence>
<keyword evidence="5" id="KW-0547">Nucleotide-binding</keyword>
<evidence type="ECO:0000256" key="3">
    <source>
        <dbReference type="ARBA" id="ARBA00022679"/>
    </source>
</evidence>
<dbReference type="InterPro" id="IPR029044">
    <property type="entry name" value="Nucleotide-diphossugar_trans"/>
</dbReference>
<dbReference type="InterPro" id="IPR051161">
    <property type="entry name" value="Mannose-6P_isomerase_type2"/>
</dbReference>
<keyword evidence="6" id="KW-0342">GTP-binding</keyword>
<accession>A0ABT8SSV1</accession>
<dbReference type="RefSeq" id="WP_302075233.1">
    <property type="nucleotide sequence ID" value="NZ_JAUKWQ010000001.1"/>
</dbReference>
<feature type="domain" description="Nucleotidyl transferase" evidence="9">
    <location>
        <begin position="8"/>
        <end position="289"/>
    </location>
</feature>
<reference evidence="12" key="2">
    <citation type="submission" date="2023-07" db="EMBL/GenBank/DDBJ databases">
        <authorList>
            <person name="Sun H."/>
        </authorList>
    </citation>
    <scope>NUCLEOTIDE SEQUENCE</scope>
    <source>
        <strain evidence="12">05753</strain>
    </source>
</reference>
<evidence type="ECO:0000256" key="1">
    <source>
        <dbReference type="ARBA" id="ARBA00006115"/>
    </source>
</evidence>
<keyword evidence="3 12" id="KW-0808">Transferase</keyword>
<dbReference type="InterPro" id="IPR006375">
    <property type="entry name" value="Man1P_GuaTrfase/Man6P_Isoase"/>
</dbReference>
<dbReference type="CDD" id="cd02509">
    <property type="entry name" value="GDP-M1P_Guanylyltransferase"/>
    <property type="match status" value="1"/>
</dbReference>
<dbReference type="InterPro" id="IPR005835">
    <property type="entry name" value="NTP_transferase_dom"/>
</dbReference>
<dbReference type="SUPFAM" id="SSF51182">
    <property type="entry name" value="RmlC-like cupins"/>
    <property type="match status" value="1"/>
</dbReference>
<evidence type="ECO:0000313" key="12">
    <source>
        <dbReference type="EMBL" id="MDO1581103.1"/>
    </source>
</evidence>
<organism evidence="12 13">
    <name type="scientific">Rhizobium oryzicola</name>
    <dbReference type="NCBI Taxonomy" id="1232668"/>
    <lineage>
        <taxon>Bacteria</taxon>
        <taxon>Pseudomonadati</taxon>
        <taxon>Pseudomonadota</taxon>
        <taxon>Alphaproteobacteria</taxon>
        <taxon>Hyphomicrobiales</taxon>
        <taxon>Rhizobiaceae</taxon>
        <taxon>Rhizobium/Agrobacterium group</taxon>
        <taxon>Rhizobium</taxon>
    </lineage>
</organism>
<comment type="caution">
    <text evidence="12">The sequence shown here is derived from an EMBL/GenBank/DDBJ whole genome shotgun (WGS) entry which is preliminary data.</text>
</comment>
<keyword evidence="13" id="KW-1185">Reference proteome</keyword>
<gene>
    <name evidence="12" type="ORF">Q2T52_03255</name>
</gene>
<proteinExistence type="inferred from homology"/>
<evidence type="ECO:0000256" key="2">
    <source>
        <dbReference type="ARBA" id="ARBA00012387"/>
    </source>
</evidence>
<comment type="similarity">
    <text evidence="1 8">Belongs to the mannose-6-phosphate isomerase type 2 family.</text>
</comment>
<dbReference type="InterPro" id="IPR054566">
    <property type="entry name" value="ManC/GMP-like_b-helix"/>
</dbReference>
<reference evidence="12" key="1">
    <citation type="journal article" date="2015" name="Int. J. Syst. Evol. Microbiol.">
        <title>Rhizobium oryzicola sp. nov., potential plant-growth-promoting endophytic bacteria isolated from rice roots.</title>
        <authorList>
            <person name="Zhang X.X."/>
            <person name="Gao J.S."/>
            <person name="Cao Y.H."/>
            <person name="Sheirdil R.A."/>
            <person name="Wang X.C."/>
            <person name="Zhang L."/>
        </authorList>
    </citation>
    <scope>NUCLEOTIDE SEQUENCE</scope>
    <source>
        <strain evidence="12">05753</strain>
    </source>
</reference>
<dbReference type="EC" id="2.7.7.13" evidence="2"/>
<evidence type="ECO:0000259" key="9">
    <source>
        <dbReference type="Pfam" id="PF00483"/>
    </source>
</evidence>
<dbReference type="PANTHER" id="PTHR46390">
    <property type="entry name" value="MANNOSE-1-PHOSPHATE GUANYLYLTRANSFERASE"/>
    <property type="match status" value="1"/>
</dbReference>
<dbReference type="GO" id="GO:0004475">
    <property type="term" value="F:mannose-1-phosphate guanylyltransferase (GTP) activity"/>
    <property type="evidence" value="ECO:0007669"/>
    <property type="project" value="UniProtKB-EC"/>
</dbReference>
<keyword evidence="12" id="KW-0413">Isomerase</keyword>
<dbReference type="InterPro" id="IPR001538">
    <property type="entry name" value="Man6P_isomerase-2_C"/>
</dbReference>
<evidence type="ECO:0000313" key="13">
    <source>
        <dbReference type="Proteomes" id="UP001169006"/>
    </source>
</evidence>
<evidence type="ECO:0000259" key="11">
    <source>
        <dbReference type="Pfam" id="PF22640"/>
    </source>
</evidence>
<dbReference type="InterPro" id="IPR014710">
    <property type="entry name" value="RmlC-like_jellyroll"/>
</dbReference>
<comment type="catalytic activity">
    <reaction evidence="7">
        <text>alpha-D-mannose 1-phosphate + GTP + H(+) = GDP-alpha-D-mannose + diphosphate</text>
        <dbReference type="Rhea" id="RHEA:15229"/>
        <dbReference type="ChEBI" id="CHEBI:15378"/>
        <dbReference type="ChEBI" id="CHEBI:33019"/>
        <dbReference type="ChEBI" id="CHEBI:37565"/>
        <dbReference type="ChEBI" id="CHEBI:57527"/>
        <dbReference type="ChEBI" id="CHEBI:58409"/>
        <dbReference type="EC" id="2.7.7.13"/>
    </reaction>
</comment>